<feature type="domain" description="Protein kinase" evidence="10">
    <location>
        <begin position="79"/>
        <end position="391"/>
    </location>
</feature>
<reference evidence="11" key="1">
    <citation type="submission" date="2022-10" db="EMBL/GenBank/DDBJ databases">
        <title>Culturing micro-colonial fungi from biological soil crusts in the Mojave desert and describing Neophaeococcomyces mojavensis, and introducing the new genera and species Taxawa tesnikishii.</title>
        <authorList>
            <person name="Kurbessoian T."/>
            <person name="Stajich J.E."/>
        </authorList>
    </citation>
    <scope>NUCLEOTIDE SEQUENCE</scope>
    <source>
        <strain evidence="11">TK_1</strain>
    </source>
</reference>
<dbReference type="Gene3D" id="1.10.510.10">
    <property type="entry name" value="Transferase(Phosphotransferase) domain 1"/>
    <property type="match status" value="1"/>
</dbReference>
<dbReference type="InterPro" id="IPR011009">
    <property type="entry name" value="Kinase-like_dom_sf"/>
</dbReference>
<dbReference type="PROSITE" id="PS00107">
    <property type="entry name" value="PROTEIN_KINASE_ATP"/>
    <property type="match status" value="1"/>
</dbReference>
<dbReference type="PANTHER" id="PTHR11584:SF369">
    <property type="entry name" value="MITOGEN-ACTIVATED PROTEIN KINASE KINASE KINASE 19-RELATED"/>
    <property type="match status" value="1"/>
</dbReference>
<keyword evidence="4 7" id="KW-0547">Nucleotide-binding</keyword>
<evidence type="ECO:0000256" key="3">
    <source>
        <dbReference type="ARBA" id="ARBA00022679"/>
    </source>
</evidence>
<dbReference type="EMBL" id="JAPDRL010000058">
    <property type="protein sequence ID" value="KAJ9661341.1"/>
    <property type="molecule type" value="Genomic_DNA"/>
</dbReference>
<dbReference type="CDD" id="cd00180">
    <property type="entry name" value="PKc"/>
    <property type="match status" value="1"/>
</dbReference>
<evidence type="ECO:0000256" key="5">
    <source>
        <dbReference type="ARBA" id="ARBA00022777"/>
    </source>
</evidence>
<dbReference type="SUPFAM" id="SSF56112">
    <property type="entry name" value="Protein kinase-like (PK-like)"/>
    <property type="match status" value="1"/>
</dbReference>
<dbReference type="PROSITE" id="PS50011">
    <property type="entry name" value="PROTEIN_KINASE_DOM"/>
    <property type="match status" value="1"/>
</dbReference>
<comment type="caution">
    <text evidence="11">The sequence shown here is derived from an EMBL/GenBank/DDBJ whole genome shotgun (WGS) entry which is preliminary data.</text>
</comment>
<evidence type="ECO:0000256" key="7">
    <source>
        <dbReference type="PROSITE-ProRule" id="PRU10141"/>
    </source>
</evidence>
<comment type="similarity">
    <text evidence="1">Belongs to the protein kinase superfamily. STE Ser/Thr protein kinase family. MAP kinase kinase kinase subfamily.</text>
</comment>
<evidence type="ECO:0000256" key="6">
    <source>
        <dbReference type="ARBA" id="ARBA00022840"/>
    </source>
</evidence>
<dbReference type="PROSITE" id="PS00108">
    <property type="entry name" value="PROTEIN_KINASE_ST"/>
    <property type="match status" value="1"/>
</dbReference>
<dbReference type="Pfam" id="PF00069">
    <property type="entry name" value="Pkinase"/>
    <property type="match status" value="1"/>
</dbReference>
<name>A0ABQ9NLI7_9PEZI</name>
<keyword evidence="5" id="KW-0418">Kinase</keyword>
<keyword evidence="3" id="KW-0808">Transferase</keyword>
<evidence type="ECO:0000256" key="1">
    <source>
        <dbReference type="ARBA" id="ARBA00006529"/>
    </source>
</evidence>
<keyword evidence="6 7" id="KW-0067">ATP-binding</keyword>
<gene>
    <name evidence="11" type="ORF">H2201_006533</name>
</gene>
<evidence type="ECO:0000313" key="11">
    <source>
        <dbReference type="EMBL" id="KAJ9661341.1"/>
    </source>
</evidence>
<evidence type="ECO:0000259" key="10">
    <source>
        <dbReference type="PROSITE" id="PS50011"/>
    </source>
</evidence>
<feature type="compositionally biased region" description="Basic and acidic residues" evidence="9">
    <location>
        <begin position="181"/>
        <end position="191"/>
    </location>
</feature>
<feature type="binding site" evidence="7">
    <location>
        <position position="106"/>
    </location>
    <ligand>
        <name>ATP</name>
        <dbReference type="ChEBI" id="CHEBI:30616"/>
    </ligand>
</feature>
<dbReference type="Gene3D" id="3.30.200.20">
    <property type="entry name" value="Phosphorylase Kinase, domain 1"/>
    <property type="match status" value="1"/>
</dbReference>
<accession>A0ABQ9NLI7</accession>
<keyword evidence="2 8" id="KW-0723">Serine/threonine-protein kinase</keyword>
<protein>
    <recommendedName>
        <fullName evidence="10">Protein kinase domain-containing protein</fullName>
    </recommendedName>
</protein>
<organism evidence="11 12">
    <name type="scientific">Coniosporium apollinis</name>
    <dbReference type="NCBI Taxonomy" id="61459"/>
    <lineage>
        <taxon>Eukaryota</taxon>
        <taxon>Fungi</taxon>
        <taxon>Dikarya</taxon>
        <taxon>Ascomycota</taxon>
        <taxon>Pezizomycotina</taxon>
        <taxon>Dothideomycetes</taxon>
        <taxon>Dothideomycetes incertae sedis</taxon>
        <taxon>Coniosporium</taxon>
    </lineage>
</organism>
<feature type="region of interest" description="Disordered" evidence="9">
    <location>
        <begin position="172"/>
        <end position="194"/>
    </location>
</feature>
<proteinExistence type="inferred from homology"/>
<dbReference type="Proteomes" id="UP001172684">
    <property type="component" value="Unassembled WGS sequence"/>
</dbReference>
<evidence type="ECO:0000313" key="12">
    <source>
        <dbReference type="Proteomes" id="UP001172684"/>
    </source>
</evidence>
<evidence type="ECO:0000256" key="4">
    <source>
        <dbReference type="ARBA" id="ARBA00022741"/>
    </source>
</evidence>
<dbReference type="PANTHER" id="PTHR11584">
    <property type="entry name" value="SERINE/THREONINE PROTEIN KINASE"/>
    <property type="match status" value="1"/>
</dbReference>
<evidence type="ECO:0000256" key="2">
    <source>
        <dbReference type="ARBA" id="ARBA00022527"/>
    </source>
</evidence>
<evidence type="ECO:0000256" key="8">
    <source>
        <dbReference type="RuleBase" id="RU000304"/>
    </source>
</evidence>
<dbReference type="SMART" id="SM00220">
    <property type="entry name" value="S_TKc"/>
    <property type="match status" value="1"/>
</dbReference>
<evidence type="ECO:0000256" key="9">
    <source>
        <dbReference type="SAM" id="MobiDB-lite"/>
    </source>
</evidence>
<dbReference type="InterPro" id="IPR017441">
    <property type="entry name" value="Protein_kinase_ATP_BS"/>
</dbReference>
<dbReference type="InterPro" id="IPR008271">
    <property type="entry name" value="Ser/Thr_kinase_AS"/>
</dbReference>
<keyword evidence="12" id="KW-1185">Reference proteome</keyword>
<sequence>MTTISEPHQERRIGIDSIGLDTHNRYGASDTHSSSDTHESHCCLVEEDVHISQPLRSVWEDWSGRGPHVDFVKTETIPLQRGRLLGRGVNGEVYETSCQGVALALKTIYCPPGFDSKQRQKEIEIIKKLSHRHIIKLVGTYTQGPRLGLLLWPSAACDLATFLDDVDRLSRSGDAEEDSDRDMAEDADTKSQRATRFHSLGVRNPYKSRQLQNARQRLYESLGCLAGAINYLHSCRIRHKDLKPSNVLLSRKGLWITDFGTSTDFSTQSSSLTANGERGTAKYFAPEVAAYESSGRAADMFSLGCIFLEVFVVSVGSCTLGELRELRPARDRSYQANLFQRDNWISLANSCATAYEKFLLAEIRQLLQFHAVERPTARELARQIASINAFDQIVDYRPLYGKCCVAESREIPAPPGWYGSIM</sequence>
<dbReference type="InterPro" id="IPR000719">
    <property type="entry name" value="Prot_kinase_dom"/>
</dbReference>